<dbReference type="EMBL" id="WNKU01000024">
    <property type="protein sequence ID" value="MTV50383.1"/>
    <property type="molecule type" value="Genomic_DNA"/>
</dbReference>
<dbReference type="InterPro" id="IPR007657">
    <property type="entry name" value="Glycosyltransferase_61"/>
</dbReference>
<keyword evidence="1" id="KW-0328">Glycosyltransferase</keyword>
<dbReference type="GO" id="GO:0016757">
    <property type="term" value="F:glycosyltransferase activity"/>
    <property type="evidence" value="ECO:0007669"/>
    <property type="project" value="UniProtKB-KW"/>
</dbReference>
<dbReference type="PANTHER" id="PTHR20961">
    <property type="entry name" value="GLYCOSYLTRANSFERASE"/>
    <property type="match status" value="1"/>
</dbReference>
<protein>
    <submittedName>
        <fullName evidence="5">DUF563 domain-containing protein</fullName>
    </submittedName>
</protein>
<name>A0A6I3SMZ5_HELMO</name>
<accession>A0A6I3SMZ5</accession>
<evidence type="ECO:0000259" key="4">
    <source>
        <dbReference type="Pfam" id="PF04577"/>
    </source>
</evidence>
<gene>
    <name evidence="5" type="ORF">GJ688_15570</name>
</gene>
<evidence type="ECO:0000256" key="1">
    <source>
        <dbReference type="ARBA" id="ARBA00022676"/>
    </source>
</evidence>
<evidence type="ECO:0000256" key="2">
    <source>
        <dbReference type="ARBA" id="ARBA00022679"/>
    </source>
</evidence>
<proteinExistence type="predicted"/>
<comment type="caution">
    <text evidence="5">The sequence shown here is derived from an EMBL/GenBank/DDBJ whole genome shotgun (WGS) entry which is preliminary data.</text>
</comment>
<dbReference type="Proteomes" id="UP000430670">
    <property type="component" value="Unassembled WGS sequence"/>
</dbReference>
<dbReference type="RefSeq" id="WP_155477470.1">
    <property type="nucleotide sequence ID" value="NZ_WNKU01000024.1"/>
</dbReference>
<keyword evidence="2" id="KW-0808">Transferase</keyword>
<keyword evidence="6" id="KW-1185">Reference proteome</keyword>
<evidence type="ECO:0000256" key="3">
    <source>
        <dbReference type="ARBA" id="ARBA00023180"/>
    </source>
</evidence>
<dbReference type="OrthoDB" id="1883336at2"/>
<keyword evidence="3" id="KW-0325">Glycoprotein</keyword>
<feature type="domain" description="Glycosyltransferase 61 catalytic" evidence="4">
    <location>
        <begin position="134"/>
        <end position="306"/>
    </location>
</feature>
<sequence length="371" mass="42775">MDKSDMDSPRIPINALEWVEKGAAHQERPRYVPVIPGHIIRRSLPKTIEPDVHWAFRETKFDQPEIFVTVIPKGRVCGSNGFIITPDNKLIADLSNWFNTPAKAHPIFSGKPLPPMKYIEGTVAVLSTPGWWNYYHWMFDALPRYEILRRSGFQAEKYIVSYFFLAFQKETLEILGISREAMIDARDEFQFQAERLLVPSFPGSLFKIPKWVCQYLRDVFLPHVTMNQGKKDFRIYVSRSKAAFRRLENEKALEDRLSSLGFERVDLETLPVLEQIRLFANANVVIAPHGAGLTNLVFCRPGTKVIELFGPKYINNVFWALSNQIELDYAYLIGEGEEPPRDVNPFDTGNSQADFTVCLQKFERLLKKMNL</sequence>
<reference evidence="5 6" key="1">
    <citation type="submission" date="2019-11" db="EMBL/GenBank/DDBJ databases">
        <title>Whole-genome sequence of a the green, strictly anaerobic photosynthetic bacterium Heliobacillus mobilis DSM 6151.</title>
        <authorList>
            <person name="Kyndt J.A."/>
            <person name="Meyer T.E."/>
        </authorList>
    </citation>
    <scope>NUCLEOTIDE SEQUENCE [LARGE SCALE GENOMIC DNA]</scope>
    <source>
        <strain evidence="5 6">DSM 6151</strain>
    </source>
</reference>
<evidence type="ECO:0000313" key="5">
    <source>
        <dbReference type="EMBL" id="MTV50383.1"/>
    </source>
</evidence>
<evidence type="ECO:0000313" key="6">
    <source>
        <dbReference type="Proteomes" id="UP000430670"/>
    </source>
</evidence>
<organism evidence="5 6">
    <name type="scientific">Heliobacterium mobile</name>
    <name type="common">Heliobacillus mobilis</name>
    <dbReference type="NCBI Taxonomy" id="28064"/>
    <lineage>
        <taxon>Bacteria</taxon>
        <taxon>Bacillati</taxon>
        <taxon>Bacillota</taxon>
        <taxon>Clostridia</taxon>
        <taxon>Eubacteriales</taxon>
        <taxon>Heliobacteriaceae</taxon>
        <taxon>Heliobacterium</taxon>
    </lineage>
</organism>
<dbReference type="InterPro" id="IPR049625">
    <property type="entry name" value="Glyco_transf_61_cat"/>
</dbReference>
<dbReference type="Pfam" id="PF04577">
    <property type="entry name" value="Glyco_transf_61"/>
    <property type="match status" value="1"/>
</dbReference>
<dbReference type="AlphaFoldDB" id="A0A6I3SMZ5"/>